<dbReference type="RefSeq" id="WP_320686412.1">
    <property type="nucleotide sequence ID" value="NZ_JAXBLV010000124.1"/>
</dbReference>
<accession>A0ABU5EXM6</accession>
<feature type="non-terminal residue" evidence="1">
    <location>
        <position position="204"/>
    </location>
</feature>
<reference evidence="2" key="1">
    <citation type="journal article" date="2023" name="Mar. Drugs">
        <title>Gemmata algarum, a Novel Planctomycete Isolated from an Algal Mat, Displays Antimicrobial Activity.</title>
        <authorList>
            <person name="Kumar G."/>
            <person name="Kallscheuer N."/>
            <person name="Kashif M."/>
            <person name="Ahamad S."/>
            <person name="Jagadeeshwari U."/>
            <person name="Pannikurungottu S."/>
            <person name="Haufschild T."/>
            <person name="Kabuu M."/>
            <person name="Sasikala C."/>
            <person name="Jogler C."/>
            <person name="Ramana C."/>
        </authorList>
    </citation>
    <scope>NUCLEOTIDE SEQUENCE [LARGE SCALE GENOMIC DNA]</scope>
    <source>
        <strain evidence="2">JC673</strain>
    </source>
</reference>
<name>A0ABU5EXM6_9BACT</name>
<gene>
    <name evidence="1" type="ORF">R5W23_000713</name>
</gene>
<evidence type="ECO:0000313" key="2">
    <source>
        <dbReference type="Proteomes" id="UP001272242"/>
    </source>
</evidence>
<feature type="non-terminal residue" evidence="1">
    <location>
        <position position="1"/>
    </location>
</feature>
<keyword evidence="2" id="KW-1185">Reference proteome</keyword>
<evidence type="ECO:0000313" key="1">
    <source>
        <dbReference type="EMBL" id="MDY3559699.1"/>
    </source>
</evidence>
<dbReference type="Proteomes" id="UP001272242">
    <property type="component" value="Unassembled WGS sequence"/>
</dbReference>
<proteinExistence type="predicted"/>
<dbReference type="EMBL" id="JAXBLV010000124">
    <property type="protein sequence ID" value="MDY3559699.1"/>
    <property type="molecule type" value="Genomic_DNA"/>
</dbReference>
<organism evidence="1 2">
    <name type="scientific">Gemmata algarum</name>
    <dbReference type="NCBI Taxonomy" id="2975278"/>
    <lineage>
        <taxon>Bacteria</taxon>
        <taxon>Pseudomonadati</taxon>
        <taxon>Planctomycetota</taxon>
        <taxon>Planctomycetia</taxon>
        <taxon>Gemmatales</taxon>
        <taxon>Gemmataceae</taxon>
        <taxon>Gemmata</taxon>
    </lineage>
</organism>
<evidence type="ECO:0008006" key="3">
    <source>
        <dbReference type="Google" id="ProtNLM"/>
    </source>
</evidence>
<protein>
    <recommendedName>
        <fullName evidence="3">Polymer-forming cytoskeletal protein</fullName>
    </recommendedName>
</protein>
<comment type="caution">
    <text evidence="1">The sequence shown here is derived from an EMBL/GenBank/DDBJ whole genome shotgun (WGS) entry which is preliminary data.</text>
</comment>
<sequence>ALALGKAVLARADTSRGRYPNGCRAGYELTELKKQSHRFWIMAGRYETETTPQSGATQADGLTCRWGLDGHLLISRGSVSVGRGCIRSFIIATGDFDCPGNETYAMHDSVIVCDGDMRIGGSVGTSVLIARGSISIKGETRASTLVAGGTVTVGKLPRPPRPDVPEDRYDRVEIEEKARAPLAFITFFELSTVGVEVKTVNKVV</sequence>